<dbReference type="SUPFAM" id="SSF53756">
    <property type="entry name" value="UDP-Glycosyltransferase/glycogen phosphorylase"/>
    <property type="match status" value="1"/>
</dbReference>
<dbReference type="FunFam" id="3.40.50.2000:FF:000080">
    <property type="entry name" value="Glycosyltransferase"/>
    <property type="match status" value="1"/>
</dbReference>
<dbReference type="FunFam" id="3.40.50.2000:FF:000056">
    <property type="entry name" value="Glycosyltransferase"/>
    <property type="match status" value="1"/>
</dbReference>
<dbReference type="InterPro" id="IPR035595">
    <property type="entry name" value="UDP_glycos_trans_CS"/>
</dbReference>
<dbReference type="EMBL" id="SZYD01000015">
    <property type="protein sequence ID" value="KAD3640082.1"/>
    <property type="molecule type" value="Genomic_DNA"/>
</dbReference>
<comment type="function">
    <text evidence="4">May glycosylate diterpenes or flavonols in leaves.</text>
</comment>
<comment type="caution">
    <text evidence="7">The sequence shown here is derived from an EMBL/GenBank/DDBJ whole genome shotgun (WGS) entry which is preliminary data.</text>
</comment>
<evidence type="ECO:0000256" key="3">
    <source>
        <dbReference type="ARBA" id="ARBA00022679"/>
    </source>
</evidence>
<reference evidence="7 8" key="1">
    <citation type="submission" date="2019-05" db="EMBL/GenBank/DDBJ databases">
        <title>Mikania micrantha, genome provides insights into the molecular mechanism of rapid growth.</title>
        <authorList>
            <person name="Liu B."/>
        </authorList>
    </citation>
    <scope>NUCLEOTIDE SEQUENCE [LARGE SCALE GENOMIC DNA]</scope>
    <source>
        <strain evidence="7">NLD-2019</strain>
        <tissue evidence="7">Leaf</tissue>
    </source>
</reference>
<keyword evidence="2 5" id="KW-0328">Glycosyltransferase</keyword>
<evidence type="ECO:0000313" key="7">
    <source>
        <dbReference type="EMBL" id="KAD3640082.1"/>
    </source>
</evidence>
<dbReference type="OrthoDB" id="5835829at2759"/>
<gene>
    <name evidence="7" type="ORF">E3N88_29305</name>
</gene>
<sequence length="473" mass="52924">MLISELVFIPSPGAGHLPPTLELAKLLLQRDQRLSATIIIMNVSFGPKQNTETRPSDPRLRIIDIPCDDSTMALISPKTFLTDFIEHHKPHVRDIVQGIIESHSVRLAGFVLDMFCTAMTDVAREFGAPTYTYFTSGAATLGLMFYFQSKRDHEGYDATELKNTESELSVPSIVNPVPAKVLPDVLLDKEGGSKMFLDLAEMYRKSKGIIVNSFQELETHGVEYLLGDDNDIPPVFAVGPIVNLENKKDETKTDEIMRWLNEQPESSVVFLCFGSMGSFNEKQVKEIAVAIERSGHRFLWSLRRRPASKEKVEYPKEYENLEEVLPEGFLERTSSLGKVIGWAPQLAVLSHPSVGGFVSHCGWNSTLESICWCGVPMAAWPLYAEQQLNAFLLVVEHGLAVEIRMDYRTDPRAGVGEGMMVTAEEIEDGIRKLMSDDELRKKVKHMREKSRAAMIEGGSAYTSIGNFIHDLTI</sequence>
<dbReference type="CDD" id="cd03784">
    <property type="entry name" value="GT1_Gtf-like"/>
    <property type="match status" value="1"/>
</dbReference>
<evidence type="ECO:0000256" key="5">
    <source>
        <dbReference type="RuleBase" id="RU003718"/>
    </source>
</evidence>
<evidence type="ECO:0000256" key="2">
    <source>
        <dbReference type="ARBA" id="ARBA00022676"/>
    </source>
</evidence>
<dbReference type="PANTHER" id="PTHR48048">
    <property type="entry name" value="GLYCOSYLTRANSFERASE"/>
    <property type="match status" value="1"/>
</dbReference>
<dbReference type="InterPro" id="IPR050481">
    <property type="entry name" value="UDP-glycosyltransf_plant"/>
</dbReference>
<evidence type="ECO:0000256" key="1">
    <source>
        <dbReference type="ARBA" id="ARBA00009995"/>
    </source>
</evidence>
<dbReference type="GO" id="GO:0035251">
    <property type="term" value="F:UDP-glucosyltransferase activity"/>
    <property type="evidence" value="ECO:0007669"/>
    <property type="project" value="InterPro"/>
</dbReference>
<protein>
    <recommendedName>
        <fullName evidence="6">Glycosyltransferase</fullName>
        <ecNumber evidence="6">2.4.1.-</ecNumber>
    </recommendedName>
</protein>
<dbReference type="EC" id="2.4.1.-" evidence="6"/>
<dbReference type="PROSITE" id="PS00375">
    <property type="entry name" value="UDPGT"/>
    <property type="match status" value="1"/>
</dbReference>
<dbReference type="AlphaFoldDB" id="A0A5N6MJ57"/>
<evidence type="ECO:0000313" key="8">
    <source>
        <dbReference type="Proteomes" id="UP000326396"/>
    </source>
</evidence>
<name>A0A5N6MJ57_9ASTR</name>
<accession>A0A5N6MJ57</accession>
<organism evidence="7 8">
    <name type="scientific">Mikania micrantha</name>
    <name type="common">bitter vine</name>
    <dbReference type="NCBI Taxonomy" id="192012"/>
    <lineage>
        <taxon>Eukaryota</taxon>
        <taxon>Viridiplantae</taxon>
        <taxon>Streptophyta</taxon>
        <taxon>Embryophyta</taxon>
        <taxon>Tracheophyta</taxon>
        <taxon>Spermatophyta</taxon>
        <taxon>Magnoliopsida</taxon>
        <taxon>eudicotyledons</taxon>
        <taxon>Gunneridae</taxon>
        <taxon>Pentapetalae</taxon>
        <taxon>asterids</taxon>
        <taxon>campanulids</taxon>
        <taxon>Asterales</taxon>
        <taxon>Asteraceae</taxon>
        <taxon>Asteroideae</taxon>
        <taxon>Heliantheae alliance</taxon>
        <taxon>Eupatorieae</taxon>
        <taxon>Mikania</taxon>
    </lineage>
</organism>
<dbReference type="PANTHER" id="PTHR48048:SF72">
    <property type="entry name" value="GLYCOSYLTRANSFERASE"/>
    <property type="match status" value="1"/>
</dbReference>
<keyword evidence="3 5" id="KW-0808">Transferase</keyword>
<evidence type="ECO:0000256" key="6">
    <source>
        <dbReference type="RuleBase" id="RU362057"/>
    </source>
</evidence>
<comment type="similarity">
    <text evidence="1 5">Belongs to the UDP-glycosyltransferase family.</text>
</comment>
<dbReference type="Pfam" id="PF00201">
    <property type="entry name" value="UDPGT"/>
    <property type="match status" value="1"/>
</dbReference>
<dbReference type="Gene3D" id="3.40.50.2000">
    <property type="entry name" value="Glycogen Phosphorylase B"/>
    <property type="match status" value="2"/>
</dbReference>
<proteinExistence type="inferred from homology"/>
<dbReference type="InterPro" id="IPR002213">
    <property type="entry name" value="UDP_glucos_trans"/>
</dbReference>
<evidence type="ECO:0000256" key="4">
    <source>
        <dbReference type="ARBA" id="ARBA00053747"/>
    </source>
</evidence>
<dbReference type="Proteomes" id="UP000326396">
    <property type="component" value="Linkage Group LG5"/>
</dbReference>
<keyword evidence="8" id="KW-1185">Reference proteome</keyword>